<feature type="domain" description="Lipid-binding serum glycoprotein N-terminal" evidence="1">
    <location>
        <begin position="458"/>
        <end position="654"/>
    </location>
</feature>
<dbReference type="Proteomes" id="UP000198323">
    <property type="component" value="Unassembled WGS sequence"/>
</dbReference>
<dbReference type="SMR" id="A0A226NK87"/>
<evidence type="ECO:0000313" key="3">
    <source>
        <dbReference type="EMBL" id="OXB67787.1"/>
    </source>
</evidence>
<dbReference type="InterPro" id="IPR001124">
    <property type="entry name" value="Lipid-bd_serum_glycop_C"/>
</dbReference>
<organism evidence="3 4">
    <name type="scientific">Callipepla squamata</name>
    <name type="common">Scaled quail</name>
    <dbReference type="NCBI Taxonomy" id="9009"/>
    <lineage>
        <taxon>Eukaryota</taxon>
        <taxon>Metazoa</taxon>
        <taxon>Chordata</taxon>
        <taxon>Craniata</taxon>
        <taxon>Vertebrata</taxon>
        <taxon>Euteleostomi</taxon>
        <taxon>Archelosauria</taxon>
        <taxon>Archosauria</taxon>
        <taxon>Dinosauria</taxon>
        <taxon>Saurischia</taxon>
        <taxon>Theropoda</taxon>
        <taxon>Coelurosauria</taxon>
        <taxon>Aves</taxon>
        <taxon>Neognathae</taxon>
        <taxon>Galloanserae</taxon>
        <taxon>Galliformes</taxon>
        <taxon>Odontophoridae</taxon>
        <taxon>Callipepla</taxon>
    </lineage>
</organism>
<feature type="domain" description="Lipid-binding serum glycoprotein C-terminal" evidence="2">
    <location>
        <begin position="681"/>
        <end position="824"/>
    </location>
</feature>
<dbReference type="SMART" id="SM00329">
    <property type="entry name" value="BPI2"/>
    <property type="match status" value="2"/>
</dbReference>
<dbReference type="EMBL" id="MCFN01000030">
    <property type="protein sequence ID" value="OXB67787.1"/>
    <property type="molecule type" value="Genomic_DNA"/>
</dbReference>
<keyword evidence="4" id="KW-1185">Reference proteome</keyword>
<evidence type="ECO:0000313" key="4">
    <source>
        <dbReference type="Proteomes" id="UP000198323"/>
    </source>
</evidence>
<comment type="caution">
    <text evidence="3">The sequence shown here is derived from an EMBL/GenBank/DDBJ whole genome shotgun (WGS) entry which is preliminary data.</text>
</comment>
<proteinExistence type="predicted"/>
<dbReference type="InterPro" id="IPR051660">
    <property type="entry name" value="BPI_fold-BPI/LBP"/>
</dbReference>
<dbReference type="PANTHER" id="PTHR46019:SF4">
    <property type="entry name" value="BPI FOLD-CONTAINING FAMILY B MEMBER 4"/>
    <property type="match status" value="1"/>
</dbReference>
<dbReference type="PANTHER" id="PTHR46019">
    <property type="entry name" value="BPI FOLD-CONTAINING FAMILY B MEMBER 4-RELATED"/>
    <property type="match status" value="1"/>
</dbReference>
<name>A0A226NK87_CALSU</name>
<feature type="domain" description="Lipid-binding serum glycoprotein C-terminal" evidence="2">
    <location>
        <begin position="225"/>
        <end position="428"/>
    </location>
</feature>
<dbReference type="GO" id="GO:0008289">
    <property type="term" value="F:lipid binding"/>
    <property type="evidence" value="ECO:0007669"/>
    <property type="project" value="InterPro"/>
</dbReference>
<dbReference type="SMART" id="SM00328">
    <property type="entry name" value="BPI1"/>
    <property type="match status" value="2"/>
</dbReference>
<dbReference type="Gene3D" id="3.15.20.10">
    <property type="entry name" value="Bactericidal permeability-increasing protein, domain 2"/>
    <property type="match status" value="2"/>
</dbReference>
<dbReference type="AlphaFoldDB" id="A0A226NK87"/>
<dbReference type="SUPFAM" id="SSF55394">
    <property type="entry name" value="Bactericidal permeability-increasing protein, BPI"/>
    <property type="match status" value="5"/>
</dbReference>
<evidence type="ECO:0000259" key="2">
    <source>
        <dbReference type="SMART" id="SM00329"/>
    </source>
</evidence>
<dbReference type="InterPro" id="IPR017943">
    <property type="entry name" value="Bactericidal_perm-incr_a/b_dom"/>
</dbReference>
<dbReference type="Pfam" id="PF02886">
    <property type="entry name" value="LBP_BPI_CETP_C"/>
    <property type="match status" value="1"/>
</dbReference>
<protein>
    <recommendedName>
        <fullName evidence="5">Lipid-binding serum glycoprotein C-terminal domain-containing protein</fullName>
    </recommendedName>
</protein>
<dbReference type="InterPro" id="IPR017942">
    <property type="entry name" value="Lipid-bd_serum_glycop_N"/>
</dbReference>
<dbReference type="Gene3D" id="3.15.10.10">
    <property type="entry name" value="Bactericidal permeability-increasing protein, domain 1"/>
    <property type="match status" value="3"/>
</dbReference>
<evidence type="ECO:0008006" key="5">
    <source>
        <dbReference type="Google" id="ProtNLM"/>
    </source>
</evidence>
<accession>A0A226NK87</accession>
<feature type="domain" description="Lipid-binding serum glycoprotein N-terminal" evidence="1">
    <location>
        <begin position="3"/>
        <end position="215"/>
    </location>
</feature>
<evidence type="ECO:0000259" key="1">
    <source>
        <dbReference type="SMART" id="SM00328"/>
    </source>
</evidence>
<dbReference type="STRING" id="9009.A0A226NK87"/>
<dbReference type="OrthoDB" id="9905567at2759"/>
<dbReference type="Pfam" id="PF01273">
    <property type="entry name" value="LBP_BPI_CETP"/>
    <property type="match status" value="3"/>
</dbReference>
<sequence>MDLLVVSLVVVDLLVVSSVAMVLWVVSSAVVSLVEVITRVKARFLEEVSSARMVCWALCKDSQGIGLQLNIYTQLLIDGNGAVGGLLQLQVEANITARVRLAQDKSGALRLVVEDCKTLLGDINIRVGPKVPLVEKTLKSVLGNVLPRLLCPVVDTVLGVVNSLLGSVTSVLPLGALGNLQYTLSSLPIIGDKSIQLDLNLLLRDAEGNVVEPAGGLSVPITLPPAAGRGAQLGLSQGVLGAVLELAQRQGAFSMDISSSAVPNSIPLTTSALLSVFPQLSTVLPSSLPLALRVRLADTPVVALRDGKATATLRAAIDVLAHRPGFPPHTLFSLDSDVVLDVTPSVSGGHLRTALAVDRVNLRLASSQLGPINVSWLEGWMKDVLAAAYVPSINKAVGMGIPLPNIFNTSFENGQVDVADVAVGCLSASSVSCPLCPCPGTLEDTMLTALSIAVLYTLLSPALSQLPTDAVLRLNKGVLSDGESNSGILGVRLRIVELTLPRVSLRLLPGIGLHLNLYTRVALNGRSLLGLLDIAVEVNITSQVRLTMDGSSYPKLVVEKCDMLLGGIKVRLLRGLLPIVDNLLASVLNRLLPNLLCPILDVALGLVNDQLGLVNSLVPLGLLGSIQYTVTSLPLVTGQFLEVDLNTAVGQVAGGLVDYPLGKPESVPTPPRVPMPPLPPMPDTSSSQLGLSVKFLSSVLAALQKEGALDLDVSNAMVLKAYPEPHDLLMKFTVPEAPTVTLKKNKAAIQLKATVEVVVIHSGDVQKFLCLLNIISLLETLINKVLDAAFLPALNAVLGLGVPLPRLLNIDFTNADINVIEVSAAPPPWAKLKALNLERARVSWKVLPGGELVLNLYSRLTLKLPGIFLFLSGSSLETNITSHIALTQDSPGDLKLVMKDCRNLLGGFKVTLQKGLLTNVVSGLLNSSLRSLLPMVFCPLVNAWFSIVNAELQFLNRVVPFGLLGKIHSALSSLPLTSEQSVDLDLQRKRATFVHWQQEYLSDKLQSGREWYDKAELPSRSESWQRLPERNSITFLRNKKAEEDPF</sequence>
<gene>
    <name evidence="3" type="ORF">ASZ78_005469</name>
</gene>
<reference evidence="3 4" key="1">
    <citation type="submission" date="2016-07" db="EMBL/GenBank/DDBJ databases">
        <title>Disparate Historic Effective Population Sizes Predicted by Modern Levels of Genome Diversity for the Scaled Quail (Callipepla squamata) and the Northern Bobwhite (Colinus virginianus): Inferences from First and Second Generation Draft Genome Assemblies for Sympatric New World Quail.</title>
        <authorList>
            <person name="Oldeschulte D.L."/>
            <person name="Halley Y.A."/>
            <person name="Bhattarai E.K."/>
            <person name="Brashear W.A."/>
            <person name="Hill J."/>
            <person name="Metz R.P."/>
            <person name="Johnson C.D."/>
            <person name="Rollins D."/>
            <person name="Peterson M.J."/>
            <person name="Bickhart D.M."/>
            <person name="Decker J.E."/>
            <person name="Seabury C.M."/>
        </authorList>
    </citation>
    <scope>NUCLEOTIDE SEQUENCE [LARGE SCALE GENOMIC DNA]</scope>
    <source>
        <strain evidence="3 4">Texas</strain>
        <tissue evidence="3">Leg muscle</tissue>
    </source>
</reference>